<organism evidence="2 3">
    <name type="scientific">Terasakiispira papahanaumokuakeensis</name>
    <dbReference type="NCBI Taxonomy" id="197479"/>
    <lineage>
        <taxon>Bacteria</taxon>
        <taxon>Pseudomonadati</taxon>
        <taxon>Pseudomonadota</taxon>
        <taxon>Gammaproteobacteria</taxon>
        <taxon>Oceanospirillales</taxon>
        <taxon>Terasakiispira</taxon>
    </lineage>
</organism>
<evidence type="ECO:0000313" key="2">
    <source>
        <dbReference type="EMBL" id="ODC03244.1"/>
    </source>
</evidence>
<dbReference type="InterPro" id="IPR042095">
    <property type="entry name" value="SUMF_sf"/>
</dbReference>
<dbReference type="Pfam" id="PF21916">
    <property type="entry name" value="mtd_2nd"/>
    <property type="match status" value="1"/>
</dbReference>
<proteinExistence type="predicted"/>
<dbReference type="InterPro" id="IPR016187">
    <property type="entry name" value="CTDL_fold"/>
</dbReference>
<dbReference type="Gene3D" id="3.90.1580.10">
    <property type="entry name" value="paralog of FGE (formylglycine-generating enzyme)"/>
    <property type="match status" value="1"/>
</dbReference>
<evidence type="ECO:0000259" key="1">
    <source>
        <dbReference type="Pfam" id="PF21916"/>
    </source>
</evidence>
<gene>
    <name evidence="2" type="ORF">BFW38_06495</name>
</gene>
<dbReference type="STRING" id="197479.BFW38_06495"/>
<dbReference type="Proteomes" id="UP000094291">
    <property type="component" value="Unassembled WGS sequence"/>
</dbReference>
<dbReference type="InterPro" id="IPR054114">
    <property type="entry name" value="Mtd_2nd"/>
</dbReference>
<accession>A0A1E2V8F0</accession>
<keyword evidence="3" id="KW-1185">Reference proteome</keyword>
<dbReference type="Gene3D" id="2.80.20.10">
    <property type="entry name" value="Tail fiber receptor-binding protein"/>
    <property type="match status" value="1"/>
</dbReference>
<dbReference type="SUPFAM" id="SSF56436">
    <property type="entry name" value="C-type lectin-like"/>
    <property type="match status" value="1"/>
</dbReference>
<feature type="domain" description="Major tropism determinant second" evidence="1">
    <location>
        <begin position="25"/>
        <end position="140"/>
    </location>
</feature>
<evidence type="ECO:0000313" key="3">
    <source>
        <dbReference type="Proteomes" id="UP000094291"/>
    </source>
</evidence>
<comment type="caution">
    <text evidence="2">The sequence shown here is derived from an EMBL/GenBank/DDBJ whole genome shotgun (WGS) entry which is preliminary data.</text>
</comment>
<dbReference type="EMBL" id="MDTQ01000001">
    <property type="protein sequence ID" value="ODC03244.1"/>
    <property type="molecule type" value="Genomic_DNA"/>
</dbReference>
<dbReference type="OrthoDB" id="9770334at2"/>
<dbReference type="AlphaFoldDB" id="A0A1E2V8F0"/>
<name>A0A1E2V8F0_9GAMM</name>
<dbReference type="RefSeq" id="WP_068997660.1">
    <property type="nucleotide sequence ID" value="NZ_MDTQ01000001.1"/>
</dbReference>
<dbReference type="SUPFAM" id="SSF141658">
    <property type="entry name" value="Bacteriophage trimeric proteins domain"/>
    <property type="match status" value="1"/>
</dbReference>
<reference evidence="2 3" key="1">
    <citation type="submission" date="2016-08" db="EMBL/GenBank/DDBJ databases">
        <authorList>
            <person name="Seilhamer J.J."/>
        </authorList>
    </citation>
    <scope>NUCLEOTIDE SEQUENCE [LARGE SCALE GENOMIC DNA]</scope>
    <source>
        <strain evidence="2 3">PH27A</strain>
    </source>
</reference>
<protein>
    <recommendedName>
        <fullName evidence="1">Major tropism determinant second domain-containing protein</fullName>
    </recommendedName>
</protein>
<sequence>MAKVMIAAAQAAGFFSLQGRIEKAGSYSLSLPEGAVNIGGNGQGYLLASQQNWNPLDQANRDDSFVSFSLGDDCYVYAVQGDDGYAKWLASKNATYPNGYDENNSRKLGGFHYGRIRPASQRYNANFVCQIEIVGNSAWDLAHRPSCDPTGMVEIVPGRLWCDIYLSSAGPGAWPDISSQSRLGLPAITGVSGYSYFDYSRIASNSGKRLPAYTEWLVAAYGVPQGAAGSRADTGDMSGYGFDCVSCVNVDQPSGNIFQVCSDMYNADGTYAYHDDLDKGADAEYSHGQYYGSGWRQFVAGGHWNYSSQAGSRFVTLHYSPWAVLTSGGFRCVCDSL</sequence>